<name>A0A2V1JU26_EUBRA</name>
<evidence type="ECO:0000313" key="1">
    <source>
        <dbReference type="EMBL" id="PWE86731.1"/>
    </source>
</evidence>
<reference evidence="1 2" key="1">
    <citation type="submission" date="2014-09" db="EMBL/GenBank/DDBJ databases">
        <title>Butyrate-producing bacteria isolated from human gut.</title>
        <authorList>
            <person name="Zhang Q."/>
            <person name="Zhao L."/>
        </authorList>
    </citation>
    <scope>NUCLEOTIDE SEQUENCE [LARGE SCALE GENOMIC DNA]</scope>
    <source>
        <strain evidence="1 2">21</strain>
    </source>
</reference>
<proteinExistence type="predicted"/>
<dbReference type="EMBL" id="JRFU01000088">
    <property type="protein sequence ID" value="PWE86731.1"/>
    <property type="molecule type" value="Genomic_DNA"/>
</dbReference>
<dbReference type="Proteomes" id="UP000245288">
    <property type="component" value="Unassembled WGS sequence"/>
</dbReference>
<sequence>MQIEHFINQIDLTLDPPSEEPLRQYYFIAKARMLVAQMEKETGRKMTFCVNTFGCQMNLK</sequence>
<protein>
    <submittedName>
        <fullName evidence="1">Uncharacterized protein</fullName>
    </submittedName>
</protein>
<dbReference type="RefSeq" id="WP_109215576.1">
    <property type="nucleotide sequence ID" value="NZ_CAJLEE010000021.1"/>
</dbReference>
<gene>
    <name evidence="1" type="ORF">LG34_08180</name>
</gene>
<dbReference type="OrthoDB" id="2087135at2"/>
<comment type="caution">
    <text evidence="1">The sequence shown here is derived from an EMBL/GenBank/DDBJ whole genome shotgun (WGS) entry which is preliminary data.</text>
</comment>
<organism evidence="1 2">
    <name type="scientific">Eubacterium ramulus</name>
    <dbReference type="NCBI Taxonomy" id="39490"/>
    <lineage>
        <taxon>Bacteria</taxon>
        <taxon>Bacillati</taxon>
        <taxon>Bacillota</taxon>
        <taxon>Clostridia</taxon>
        <taxon>Eubacteriales</taxon>
        <taxon>Eubacteriaceae</taxon>
        <taxon>Eubacterium</taxon>
    </lineage>
</organism>
<keyword evidence="2" id="KW-1185">Reference proteome</keyword>
<dbReference type="AlphaFoldDB" id="A0A2V1JU26"/>
<evidence type="ECO:0000313" key="2">
    <source>
        <dbReference type="Proteomes" id="UP000245288"/>
    </source>
</evidence>
<accession>A0A2V1JU26</accession>